<sequence>MVEGEWAGSGRRWKGSGRGRDGGGRGVGGGARAGKCGGRAGWRAGGWVVVRESTNGAARQGRQRNRIPTAATALLGRRGRPRADRRDRSYRDRCVSRSRWGADAAPAVQWVVDGGLGDHLDDAAAQGDEERRHAQQDQQRHAAPPSRRCREWDDPG</sequence>
<dbReference type="EMBL" id="QXEC01000015">
    <property type="protein sequence ID" value="RIV37245.1"/>
    <property type="molecule type" value="Genomic_DNA"/>
</dbReference>
<feature type="compositionally biased region" description="Basic and acidic residues" evidence="1">
    <location>
        <begin position="116"/>
        <end position="140"/>
    </location>
</feature>
<comment type="caution">
    <text evidence="2">The sequence shown here is derived from an EMBL/GenBank/DDBJ whole genome shotgun (WGS) entry which is preliminary data.</text>
</comment>
<evidence type="ECO:0000313" key="3">
    <source>
        <dbReference type="Proteomes" id="UP000283832"/>
    </source>
</evidence>
<accession>A0A418MT71</accession>
<evidence type="ECO:0000256" key="1">
    <source>
        <dbReference type="SAM" id="MobiDB-lite"/>
    </source>
</evidence>
<feature type="region of interest" description="Disordered" evidence="1">
    <location>
        <begin position="1"/>
        <end position="41"/>
    </location>
</feature>
<evidence type="ECO:0000313" key="2">
    <source>
        <dbReference type="EMBL" id="RIV37245.1"/>
    </source>
</evidence>
<feature type="compositionally biased region" description="Gly residues" evidence="1">
    <location>
        <begin position="24"/>
        <end position="41"/>
    </location>
</feature>
<name>A0A418MT71_9ACTN</name>
<dbReference type="Proteomes" id="UP000283832">
    <property type="component" value="Unassembled WGS sequence"/>
</dbReference>
<reference evidence="2 3" key="1">
    <citation type="submission" date="2018-08" db="EMBL/GenBank/DDBJ databases">
        <title>Jishengella sp. nov., isolated from a root of Azadirachta indica A. Juss. var. siamensis Valenton.</title>
        <authorList>
            <person name="Kuncharoen N."/>
            <person name="Tanasupawat S."/>
            <person name="Kudo T."/>
            <person name="Ohkuma M."/>
        </authorList>
    </citation>
    <scope>NUCLEOTIDE SEQUENCE [LARGE SCALE GENOMIC DNA]</scope>
    <source>
        <strain evidence="2 3">AZ1-13</strain>
    </source>
</reference>
<proteinExistence type="predicted"/>
<feature type="compositionally biased region" description="Low complexity" evidence="1">
    <location>
        <begin position="1"/>
        <end position="10"/>
    </location>
</feature>
<organism evidence="2 3">
    <name type="scientific">Micromonospora radicis</name>
    <dbReference type="NCBI Taxonomy" id="1894971"/>
    <lineage>
        <taxon>Bacteria</taxon>
        <taxon>Bacillati</taxon>
        <taxon>Actinomycetota</taxon>
        <taxon>Actinomycetes</taxon>
        <taxon>Micromonosporales</taxon>
        <taxon>Micromonosporaceae</taxon>
        <taxon>Micromonospora</taxon>
    </lineage>
</organism>
<keyword evidence="3" id="KW-1185">Reference proteome</keyword>
<dbReference type="AlphaFoldDB" id="A0A418MT71"/>
<feature type="compositionally biased region" description="Basic and acidic residues" evidence="1">
    <location>
        <begin position="81"/>
        <end position="95"/>
    </location>
</feature>
<feature type="region of interest" description="Disordered" evidence="1">
    <location>
        <begin position="75"/>
        <end position="100"/>
    </location>
</feature>
<gene>
    <name evidence="2" type="ORF">D2L64_16960</name>
</gene>
<protein>
    <submittedName>
        <fullName evidence="2">Uncharacterized protein</fullName>
    </submittedName>
</protein>
<feature type="region of interest" description="Disordered" evidence="1">
    <location>
        <begin position="115"/>
        <end position="156"/>
    </location>
</feature>